<dbReference type="AlphaFoldDB" id="A0A5B7D1J8"/>
<proteinExistence type="predicted"/>
<accession>A0A5B7D1J8</accession>
<dbReference type="Proteomes" id="UP000324222">
    <property type="component" value="Unassembled WGS sequence"/>
</dbReference>
<organism evidence="1 2">
    <name type="scientific">Portunus trituberculatus</name>
    <name type="common">Swimming crab</name>
    <name type="synonym">Neptunus trituberculatus</name>
    <dbReference type="NCBI Taxonomy" id="210409"/>
    <lineage>
        <taxon>Eukaryota</taxon>
        <taxon>Metazoa</taxon>
        <taxon>Ecdysozoa</taxon>
        <taxon>Arthropoda</taxon>
        <taxon>Crustacea</taxon>
        <taxon>Multicrustacea</taxon>
        <taxon>Malacostraca</taxon>
        <taxon>Eumalacostraca</taxon>
        <taxon>Eucarida</taxon>
        <taxon>Decapoda</taxon>
        <taxon>Pleocyemata</taxon>
        <taxon>Brachyura</taxon>
        <taxon>Eubrachyura</taxon>
        <taxon>Portunoidea</taxon>
        <taxon>Portunidae</taxon>
        <taxon>Portuninae</taxon>
        <taxon>Portunus</taxon>
    </lineage>
</organism>
<gene>
    <name evidence="1" type="ORF">E2C01_008145</name>
</gene>
<dbReference type="EMBL" id="VSRR010000421">
    <property type="protein sequence ID" value="MPC15358.1"/>
    <property type="molecule type" value="Genomic_DNA"/>
</dbReference>
<reference evidence="1 2" key="1">
    <citation type="submission" date="2019-05" db="EMBL/GenBank/DDBJ databases">
        <title>Another draft genome of Portunus trituberculatus and its Hox gene families provides insights of decapod evolution.</title>
        <authorList>
            <person name="Jeong J.-H."/>
            <person name="Song I."/>
            <person name="Kim S."/>
            <person name="Choi T."/>
            <person name="Kim D."/>
            <person name="Ryu S."/>
            <person name="Kim W."/>
        </authorList>
    </citation>
    <scope>NUCLEOTIDE SEQUENCE [LARGE SCALE GENOMIC DNA]</scope>
    <source>
        <tissue evidence="1">Muscle</tissue>
    </source>
</reference>
<keyword evidence="2" id="KW-1185">Reference proteome</keyword>
<name>A0A5B7D1J8_PORTR</name>
<comment type="caution">
    <text evidence="1">The sequence shown here is derived from an EMBL/GenBank/DDBJ whole genome shotgun (WGS) entry which is preliminary data.</text>
</comment>
<sequence length="75" mass="7899">MNGVLRGQPHQQGSKSPLFLFSKFVPSTSRSPPPLRVTGPHHGVITKCQGGVGWLAKGGALSGTLMTHSPTIPNR</sequence>
<evidence type="ECO:0000313" key="2">
    <source>
        <dbReference type="Proteomes" id="UP000324222"/>
    </source>
</evidence>
<protein>
    <submittedName>
        <fullName evidence="1">Uncharacterized protein</fullName>
    </submittedName>
</protein>
<evidence type="ECO:0000313" key="1">
    <source>
        <dbReference type="EMBL" id="MPC15358.1"/>
    </source>
</evidence>